<gene>
    <name evidence="2" type="ORF">HMPREF0731_3230</name>
</gene>
<dbReference type="AlphaFoldDB" id="D5RQ68"/>
<evidence type="ECO:0000313" key="3">
    <source>
        <dbReference type="Proteomes" id="UP000005324"/>
    </source>
</evidence>
<sequence>MTDEQHRAPDDIWTNPDVSPTQLVEYLFENLIAAESVEEYRKTCADLIRGARYLDADEIAALANAVEAGFPKRGRGQPARTKRARDIRYLLMFGRILPGRRDWKRVDLINEIMSKYRMNFKTAEAAYDKANRELKAEAAARTVRDLD</sequence>
<dbReference type="RefSeq" id="WP_007002260.1">
    <property type="nucleotide sequence ID" value="NZ_GG770777.1"/>
</dbReference>
<dbReference type="Proteomes" id="UP000005324">
    <property type="component" value="Unassembled WGS sequence"/>
</dbReference>
<feature type="coiled-coil region" evidence="1">
    <location>
        <begin position="113"/>
        <end position="140"/>
    </location>
</feature>
<keyword evidence="1" id="KW-0175">Coiled coil</keyword>
<comment type="caution">
    <text evidence="2">The sequence shown here is derived from an EMBL/GenBank/DDBJ whole genome shotgun (WGS) entry which is preliminary data.</text>
</comment>
<keyword evidence="3" id="KW-1185">Reference proteome</keyword>
<dbReference type="HOGENOM" id="CLU_1766619_0_0_5"/>
<name>D5RQ68_9PROT</name>
<protein>
    <submittedName>
        <fullName evidence="2">Uncharacterized protein</fullName>
    </submittedName>
</protein>
<reference evidence="2 3" key="1">
    <citation type="submission" date="2010-04" db="EMBL/GenBank/DDBJ databases">
        <authorList>
            <person name="Qin X."/>
            <person name="Bachman B."/>
            <person name="Battles P."/>
            <person name="Bell A."/>
            <person name="Bess C."/>
            <person name="Bickham C."/>
            <person name="Chaboub L."/>
            <person name="Chen D."/>
            <person name="Coyle M."/>
            <person name="Deiros D.R."/>
            <person name="Dinh H."/>
            <person name="Forbes L."/>
            <person name="Fowler G."/>
            <person name="Francisco L."/>
            <person name="Fu Q."/>
            <person name="Gubbala S."/>
            <person name="Hale W."/>
            <person name="Han Y."/>
            <person name="Hemphill L."/>
            <person name="Highlander S.K."/>
            <person name="Hirani K."/>
            <person name="Hogues M."/>
            <person name="Jackson L."/>
            <person name="Jakkamsetti A."/>
            <person name="Javaid M."/>
            <person name="Jiang H."/>
            <person name="Korchina V."/>
            <person name="Kovar C."/>
            <person name="Lara F."/>
            <person name="Lee S."/>
            <person name="Mata R."/>
            <person name="Mathew T."/>
            <person name="Moen C."/>
            <person name="Morales K."/>
            <person name="Munidasa M."/>
            <person name="Nazareth L."/>
            <person name="Ngo R."/>
            <person name="Nguyen L."/>
            <person name="Okwuonu G."/>
            <person name="Ongeri F."/>
            <person name="Patil S."/>
            <person name="Petrosino J."/>
            <person name="Pham C."/>
            <person name="Pham P."/>
            <person name="Pu L.-L."/>
            <person name="Puazo M."/>
            <person name="Raj R."/>
            <person name="Reid J."/>
            <person name="Rouhana J."/>
            <person name="Saada N."/>
            <person name="Shang Y."/>
            <person name="Simmons D."/>
            <person name="Thornton R."/>
            <person name="Warren J."/>
            <person name="Weissenberger G."/>
            <person name="Zhang J."/>
            <person name="Zhang L."/>
            <person name="Zhou C."/>
            <person name="Zhu D."/>
            <person name="Muzny D."/>
            <person name="Worley K."/>
            <person name="Gibbs R."/>
        </authorList>
    </citation>
    <scope>NUCLEOTIDE SEQUENCE [LARGE SCALE GENOMIC DNA]</scope>
    <source>
        <strain evidence="2 3">ATCC 49957</strain>
    </source>
</reference>
<evidence type="ECO:0000256" key="1">
    <source>
        <dbReference type="SAM" id="Coils"/>
    </source>
</evidence>
<dbReference type="EMBL" id="ADVL01000657">
    <property type="protein sequence ID" value="EFH10526.1"/>
    <property type="molecule type" value="Genomic_DNA"/>
</dbReference>
<organism evidence="2 3">
    <name type="scientific">Pseudoroseomonas cervicalis ATCC 49957</name>
    <dbReference type="NCBI Taxonomy" id="525371"/>
    <lineage>
        <taxon>Bacteria</taxon>
        <taxon>Pseudomonadati</taxon>
        <taxon>Pseudomonadota</taxon>
        <taxon>Alphaproteobacteria</taxon>
        <taxon>Acetobacterales</taxon>
        <taxon>Roseomonadaceae</taxon>
        <taxon>Roseomonas</taxon>
    </lineage>
</organism>
<evidence type="ECO:0000313" key="2">
    <source>
        <dbReference type="EMBL" id="EFH10526.1"/>
    </source>
</evidence>
<proteinExistence type="predicted"/>
<accession>D5RQ68</accession>